<comment type="subcellular location">
    <subcellularLocation>
        <location evidence="1">Cell inner membrane</location>
        <topology evidence="1">Single-pass membrane protein</topology>
    </subcellularLocation>
</comment>
<reference evidence="9 10" key="1">
    <citation type="journal article" date="2021" name="Syst. Appl. Microbiol.">
        <title>Persephonella atlantica sp. nov.: How to adapt to physico-chemical gradients in high temperature hydrothermal habitats.</title>
        <authorList>
            <person name="Francois D.X."/>
            <person name="Godfroy A."/>
            <person name="Mathien C."/>
            <person name="Aube J."/>
            <person name="Cathalot C."/>
            <person name="Lesongeur F."/>
            <person name="L'Haridon S."/>
            <person name="Philippon X."/>
            <person name="Roussel E.G."/>
        </authorList>
    </citation>
    <scope>NUCLEOTIDE SEQUENCE [LARGE SCALE GENOMIC DNA]</scope>
    <source>
        <strain evidence="9 10">MO1340</strain>
    </source>
</reference>
<feature type="transmembrane region" description="Helical" evidence="8">
    <location>
        <begin position="20"/>
        <end position="41"/>
    </location>
</feature>
<dbReference type="RefSeq" id="WP_200673802.1">
    <property type="nucleotide sequence ID" value="NZ_JAACYA010000001.1"/>
</dbReference>
<dbReference type="Gene3D" id="3.30.700.10">
    <property type="entry name" value="Glycoprotein, Type 4 Pilin"/>
    <property type="match status" value="1"/>
</dbReference>
<comment type="caution">
    <text evidence="9">The sequence shown here is derived from an EMBL/GenBank/DDBJ whole genome shotgun (WGS) entry which is preliminary data.</text>
</comment>
<evidence type="ECO:0000256" key="4">
    <source>
        <dbReference type="ARBA" id="ARBA00022519"/>
    </source>
</evidence>
<gene>
    <name evidence="9" type="ORF">GWK41_05085</name>
</gene>
<evidence type="ECO:0000256" key="3">
    <source>
        <dbReference type="ARBA" id="ARBA00022481"/>
    </source>
</evidence>
<dbReference type="EMBL" id="JAACYA010000001">
    <property type="protein sequence ID" value="MBK3332434.1"/>
    <property type="molecule type" value="Genomic_DNA"/>
</dbReference>
<evidence type="ECO:0000256" key="1">
    <source>
        <dbReference type="ARBA" id="ARBA00004377"/>
    </source>
</evidence>
<evidence type="ECO:0000256" key="5">
    <source>
        <dbReference type="ARBA" id="ARBA00022692"/>
    </source>
</evidence>
<evidence type="ECO:0000256" key="2">
    <source>
        <dbReference type="ARBA" id="ARBA00022475"/>
    </source>
</evidence>
<dbReference type="PROSITE" id="PS00409">
    <property type="entry name" value="PROKAR_NTER_METHYL"/>
    <property type="match status" value="1"/>
</dbReference>
<evidence type="ECO:0000256" key="6">
    <source>
        <dbReference type="ARBA" id="ARBA00022989"/>
    </source>
</evidence>
<protein>
    <submittedName>
        <fullName evidence="9">Prepilin-type N-terminal cleavage/methylation domain-containing protein</fullName>
    </submittedName>
</protein>
<dbReference type="Pfam" id="PF07963">
    <property type="entry name" value="N_methyl"/>
    <property type="match status" value="1"/>
</dbReference>
<dbReference type="InterPro" id="IPR045584">
    <property type="entry name" value="Pilin-like"/>
</dbReference>
<accession>A0ABS1GHL4</accession>
<evidence type="ECO:0000256" key="8">
    <source>
        <dbReference type="SAM" id="Phobius"/>
    </source>
</evidence>
<dbReference type="NCBIfam" id="TIGR02532">
    <property type="entry name" value="IV_pilin_GFxxxE"/>
    <property type="match status" value="1"/>
</dbReference>
<dbReference type="InterPro" id="IPR051621">
    <property type="entry name" value="T2SS_protein_J"/>
</dbReference>
<keyword evidence="5 8" id="KW-0812">Transmembrane</keyword>
<keyword evidence="6 8" id="KW-1133">Transmembrane helix</keyword>
<dbReference type="PANTHER" id="PTHR39583">
    <property type="entry name" value="TYPE II SECRETION SYSTEM PROTEIN J-RELATED"/>
    <property type="match status" value="1"/>
</dbReference>
<keyword evidence="2" id="KW-1003">Cell membrane</keyword>
<proteinExistence type="predicted"/>
<evidence type="ECO:0000256" key="7">
    <source>
        <dbReference type="ARBA" id="ARBA00023136"/>
    </source>
</evidence>
<dbReference type="Proteomes" id="UP000772812">
    <property type="component" value="Unassembled WGS sequence"/>
</dbReference>
<keyword evidence="4" id="KW-0997">Cell inner membrane</keyword>
<dbReference type="PANTHER" id="PTHR39583:SF2">
    <property type="entry name" value="TYPE II SECRETION SYSTEM PROTEIN J"/>
    <property type="match status" value="1"/>
</dbReference>
<keyword evidence="7 8" id="KW-0472">Membrane</keyword>
<dbReference type="SUPFAM" id="SSF54523">
    <property type="entry name" value="Pili subunits"/>
    <property type="match status" value="1"/>
</dbReference>
<dbReference type="InterPro" id="IPR012902">
    <property type="entry name" value="N_methyl_site"/>
</dbReference>
<sequence>MKTLEELKEKRKKEGGFTLIELLIVIAIIAILASIAIPQYMKYQRKAKVSSYAEPVARGCAMDIISYCVENPGQNVNTTSLANCANTTVTTPGGTVTLTPPTGASCGNDGNIAADTDVTATLSGVTDYTAKCTITQNGLKCTIE</sequence>
<keyword evidence="3" id="KW-0488">Methylation</keyword>
<evidence type="ECO:0000313" key="10">
    <source>
        <dbReference type="Proteomes" id="UP000772812"/>
    </source>
</evidence>
<name>A0ABS1GHL4_9AQUI</name>
<organism evidence="9 10">
    <name type="scientific">Persephonella atlantica</name>
    <dbReference type="NCBI Taxonomy" id="2699429"/>
    <lineage>
        <taxon>Bacteria</taxon>
        <taxon>Pseudomonadati</taxon>
        <taxon>Aquificota</taxon>
        <taxon>Aquificia</taxon>
        <taxon>Aquificales</taxon>
        <taxon>Hydrogenothermaceae</taxon>
        <taxon>Persephonella</taxon>
    </lineage>
</organism>
<evidence type="ECO:0000313" key="9">
    <source>
        <dbReference type="EMBL" id="MBK3332434.1"/>
    </source>
</evidence>
<keyword evidence="10" id="KW-1185">Reference proteome</keyword>